<dbReference type="STRING" id="576137.A0A1L7X987"/>
<name>A0A1L7X987_9HELO</name>
<evidence type="ECO:0000256" key="2">
    <source>
        <dbReference type="ARBA" id="ARBA00023002"/>
    </source>
</evidence>
<proteinExistence type="inferred from homology"/>
<gene>
    <name evidence="4" type="ORF">PAC_11477</name>
</gene>
<dbReference type="Pfam" id="PF08240">
    <property type="entry name" value="ADH_N"/>
    <property type="match status" value="1"/>
</dbReference>
<keyword evidence="5" id="KW-1185">Reference proteome</keyword>
<comment type="similarity">
    <text evidence="1">Belongs to the zinc-containing alcohol dehydrogenase family.</text>
</comment>
<evidence type="ECO:0000313" key="5">
    <source>
        <dbReference type="Proteomes" id="UP000184330"/>
    </source>
</evidence>
<dbReference type="PANTHER" id="PTHR45348:SF5">
    <property type="entry name" value="OXIDOREDUCTASE, PUTATIVE (AFU_ORTHOLOGUE AFUA_8G01420)-RELATED"/>
    <property type="match status" value="1"/>
</dbReference>
<reference evidence="4 5" key="1">
    <citation type="submission" date="2016-03" db="EMBL/GenBank/DDBJ databases">
        <authorList>
            <person name="Ploux O."/>
        </authorList>
    </citation>
    <scope>NUCLEOTIDE SEQUENCE [LARGE SCALE GENOMIC DNA]</scope>
    <source>
        <strain evidence="4 5">UAMH 11012</strain>
    </source>
</reference>
<protein>
    <recommendedName>
        <fullName evidence="3">Alcohol dehydrogenase-like N-terminal domain-containing protein</fullName>
    </recommendedName>
</protein>
<accession>A0A1L7X987</accession>
<dbReference type="AlphaFoldDB" id="A0A1L7X987"/>
<sequence>MKEVINYAGPKVEIRESPIPKPNDDQVLIRFIVSGSNPKDWKAPEFAATLTEDPIYELLKGMKAATNQGDDIAGIVEKVGANVVEFKPGDRVAAFHKMLTPHGSYAAIYQEF</sequence>
<dbReference type="InterPro" id="IPR011032">
    <property type="entry name" value="GroES-like_sf"/>
</dbReference>
<evidence type="ECO:0000259" key="3">
    <source>
        <dbReference type="Pfam" id="PF08240"/>
    </source>
</evidence>
<feature type="domain" description="Alcohol dehydrogenase-like N-terminal" evidence="3">
    <location>
        <begin position="24"/>
        <end position="94"/>
    </location>
</feature>
<dbReference type="GO" id="GO:0016651">
    <property type="term" value="F:oxidoreductase activity, acting on NAD(P)H"/>
    <property type="evidence" value="ECO:0007669"/>
    <property type="project" value="InterPro"/>
</dbReference>
<dbReference type="Gene3D" id="3.90.180.10">
    <property type="entry name" value="Medium-chain alcohol dehydrogenases, catalytic domain"/>
    <property type="match status" value="1"/>
</dbReference>
<dbReference type="InterPro" id="IPR013154">
    <property type="entry name" value="ADH-like_N"/>
</dbReference>
<dbReference type="InterPro" id="IPR047122">
    <property type="entry name" value="Trans-enoyl_RdTase-like"/>
</dbReference>
<dbReference type="EMBL" id="FJOG01000018">
    <property type="protein sequence ID" value="CZR61580.1"/>
    <property type="molecule type" value="Genomic_DNA"/>
</dbReference>
<dbReference type="Proteomes" id="UP000184330">
    <property type="component" value="Unassembled WGS sequence"/>
</dbReference>
<dbReference type="SUPFAM" id="SSF50129">
    <property type="entry name" value="GroES-like"/>
    <property type="match status" value="1"/>
</dbReference>
<organism evidence="4 5">
    <name type="scientific">Phialocephala subalpina</name>
    <dbReference type="NCBI Taxonomy" id="576137"/>
    <lineage>
        <taxon>Eukaryota</taxon>
        <taxon>Fungi</taxon>
        <taxon>Dikarya</taxon>
        <taxon>Ascomycota</taxon>
        <taxon>Pezizomycotina</taxon>
        <taxon>Leotiomycetes</taxon>
        <taxon>Helotiales</taxon>
        <taxon>Mollisiaceae</taxon>
        <taxon>Phialocephala</taxon>
        <taxon>Phialocephala fortinii species complex</taxon>
    </lineage>
</organism>
<keyword evidence="2" id="KW-0560">Oxidoreductase</keyword>
<evidence type="ECO:0000256" key="1">
    <source>
        <dbReference type="ARBA" id="ARBA00008072"/>
    </source>
</evidence>
<evidence type="ECO:0000313" key="4">
    <source>
        <dbReference type="EMBL" id="CZR61580.1"/>
    </source>
</evidence>
<dbReference type="OrthoDB" id="3233595at2759"/>
<dbReference type="PANTHER" id="PTHR45348">
    <property type="entry name" value="HYPOTHETICAL OXIDOREDUCTASE (EUROFUNG)"/>
    <property type="match status" value="1"/>
</dbReference>